<dbReference type="EMBL" id="JAAITQ010000049">
    <property type="protein sequence ID" value="NSE17808.1"/>
    <property type="molecule type" value="Genomic_DNA"/>
</dbReference>
<dbReference type="InterPro" id="IPR013610">
    <property type="entry name" value="ArdC_N"/>
</dbReference>
<keyword evidence="5" id="KW-1185">Reference proteome</keyword>
<gene>
    <name evidence="4" type="ORF">G5B05_15770</name>
    <name evidence="3" type="ORF">L0N21_17445</name>
</gene>
<evidence type="ECO:0000256" key="1">
    <source>
        <dbReference type="SAM" id="MobiDB-lite"/>
    </source>
</evidence>
<evidence type="ECO:0000313" key="5">
    <source>
        <dbReference type="Proteomes" id="UP000768180"/>
    </source>
</evidence>
<sequence>MAEEKKNRSEELESLDKKINEIINGWNQNPEEIVEFLQFSSKFSYAYSPRNMMLIAQQQRGALLCKSFKAWKELGYSVKKGEHGMEVYVHTPITILKTDDGDIPYSKASKEQQAAYDVGEIEGEKLSYFKKGYTFDITQTNFPPEKYPKLLDRGIPSEFHRSCTNILKEYCEENLGLKVFLQDQEQNIKGVSLYGYHSPSEHEIHIASTLQDTAAFSTLTHEFGHALAHGSVEESLNTNLHQKEFEADVMSIMFCQHYGLEITDERKSHLSGHYKDWKKSDPNNFHPDKSMRKMFDLFREHSTVLDQKIVKAFPELATKLLPQELEVNSEKKKVVNKTAKRKPKKKKTPRL</sequence>
<feature type="compositionally biased region" description="Basic residues" evidence="1">
    <location>
        <begin position="334"/>
        <end position="351"/>
    </location>
</feature>
<accession>A0AAE3F4F2</accession>
<dbReference type="AlphaFoldDB" id="A0AAE3F4F2"/>
<comment type="caution">
    <text evidence="3">The sequence shown here is derived from an EMBL/GenBank/DDBJ whole genome shotgun (WGS) entry which is preliminary data.</text>
</comment>
<reference evidence="3" key="3">
    <citation type="submission" date="2022-01" db="EMBL/GenBank/DDBJ databases">
        <title>Collection of gut derived symbiotic bacterial strains cultured from healthy donors.</title>
        <authorList>
            <person name="Lin H."/>
            <person name="Kohout C."/>
            <person name="Waligurski E."/>
            <person name="Pamer E.G."/>
        </authorList>
    </citation>
    <scope>NUCLEOTIDE SEQUENCE</scope>
    <source>
        <strain evidence="3">DFI.5.49</strain>
    </source>
</reference>
<evidence type="ECO:0000259" key="2">
    <source>
        <dbReference type="Pfam" id="PF08401"/>
    </source>
</evidence>
<dbReference type="EMBL" id="JAKNFS010000038">
    <property type="protein sequence ID" value="MCG4767267.1"/>
    <property type="molecule type" value="Genomic_DNA"/>
</dbReference>
<feature type="region of interest" description="Disordered" evidence="1">
    <location>
        <begin position="327"/>
        <end position="351"/>
    </location>
</feature>
<organism evidence="3 6">
    <name type="scientific">Fusicatenibacter saccharivorans</name>
    <dbReference type="NCBI Taxonomy" id="1150298"/>
    <lineage>
        <taxon>Bacteria</taxon>
        <taxon>Bacillati</taxon>
        <taxon>Bacillota</taxon>
        <taxon>Clostridia</taxon>
        <taxon>Lachnospirales</taxon>
        <taxon>Lachnospiraceae</taxon>
        <taxon>Fusicatenibacter</taxon>
    </lineage>
</organism>
<reference evidence="4 5" key="1">
    <citation type="journal article" date="2020" name="Cell Host Microbe">
        <title>Functional and Genomic Variation between Human-Derived Isolates of Lachnospiraceae Reveals Inter- and Intra-Species Diversity.</title>
        <authorList>
            <person name="Sorbara M.T."/>
            <person name="Littmann E.R."/>
            <person name="Fontana E."/>
            <person name="Moody T.U."/>
            <person name="Kohout C.E."/>
            <person name="Gjonbalaj M."/>
            <person name="Eaton V."/>
            <person name="Seok R."/>
            <person name="Leiner I.M."/>
            <person name="Pamer E.G."/>
        </authorList>
    </citation>
    <scope>NUCLEOTIDE SEQUENCE [LARGE SCALE GENOMIC DNA]</scope>
    <source>
        <strain evidence="4 5">MSK.14.54</strain>
    </source>
</reference>
<evidence type="ECO:0000313" key="6">
    <source>
        <dbReference type="Proteomes" id="UP001199915"/>
    </source>
</evidence>
<reference evidence="4" key="2">
    <citation type="submission" date="2020-02" db="EMBL/GenBank/DDBJ databases">
        <authorList>
            <person name="Littmann E."/>
            <person name="Sorbara M."/>
        </authorList>
    </citation>
    <scope>NUCLEOTIDE SEQUENCE</scope>
    <source>
        <strain evidence="4">MSK.14.54</strain>
    </source>
</reference>
<dbReference type="Proteomes" id="UP000768180">
    <property type="component" value="Unassembled WGS sequence"/>
</dbReference>
<name>A0AAE3F4F2_9FIRM</name>
<protein>
    <submittedName>
        <fullName evidence="3">ArdC family protein</fullName>
    </submittedName>
</protein>
<dbReference type="RefSeq" id="WP_117812942.1">
    <property type="nucleotide sequence ID" value="NZ_JAAITQ010000049.1"/>
</dbReference>
<dbReference type="Pfam" id="PF08401">
    <property type="entry name" value="ArdcN"/>
    <property type="match status" value="1"/>
</dbReference>
<dbReference type="GO" id="GO:0003697">
    <property type="term" value="F:single-stranded DNA binding"/>
    <property type="evidence" value="ECO:0007669"/>
    <property type="project" value="InterPro"/>
</dbReference>
<dbReference type="Proteomes" id="UP001199915">
    <property type="component" value="Unassembled WGS sequence"/>
</dbReference>
<feature type="domain" description="N-terminal" evidence="2">
    <location>
        <begin position="14"/>
        <end position="113"/>
    </location>
</feature>
<evidence type="ECO:0000313" key="4">
    <source>
        <dbReference type="EMBL" id="NSE17808.1"/>
    </source>
</evidence>
<proteinExistence type="predicted"/>
<dbReference type="GeneID" id="79854528"/>
<evidence type="ECO:0000313" key="3">
    <source>
        <dbReference type="EMBL" id="MCG4767267.1"/>
    </source>
</evidence>